<evidence type="ECO:0000256" key="5">
    <source>
        <dbReference type="SAM" id="MobiDB-lite"/>
    </source>
</evidence>
<dbReference type="AlphaFoldDB" id="A0A1X7UC39"/>
<sequence>MIISIFCIGVPLLPVAIALSVDVDHYITSYENTEEGFCFIGQLSGFLTAFLVPVMLILIFNLVIYILILRVLILHAVRKNKRLQKSSMTPSEAVKMILSFTGIMFLLGLTWIFSIFTFISEPGVSYALQFLFAFFNAFQGFFIFIFFVVLSSDARAAWKSLLCPCLVKEGQKTSKYYLSSSNNKKRLSNDTSSNTYSSSTFDSKEITLNEKSVPAKLSEADNKNALPPLVEEEDGLSDRDSQKKSGDLDLVQLKGAHVKHHSTCKNTHVDSYDNDEKDAHKNKF</sequence>
<dbReference type="eggNOG" id="KOG4193">
    <property type="taxonomic scope" value="Eukaryota"/>
</dbReference>
<accession>A0A1X7UC39</accession>
<dbReference type="GO" id="GO:0007166">
    <property type="term" value="P:cell surface receptor signaling pathway"/>
    <property type="evidence" value="ECO:0007669"/>
    <property type="project" value="InterPro"/>
</dbReference>
<evidence type="ECO:0000313" key="9">
    <source>
        <dbReference type="EnsemblMetazoa" id="Aqu2.1.25214_001"/>
    </source>
</evidence>
<dbReference type="Pfam" id="PF00002">
    <property type="entry name" value="7tm_2"/>
    <property type="match status" value="1"/>
</dbReference>
<protein>
    <recommendedName>
        <fullName evidence="8">G-protein coupled receptors family 2 profile 2 domain-containing protein</fullName>
    </recommendedName>
</protein>
<keyword evidence="7" id="KW-0732">Signal</keyword>
<evidence type="ECO:0000256" key="2">
    <source>
        <dbReference type="ARBA" id="ARBA00022692"/>
    </source>
</evidence>
<dbReference type="GO" id="GO:0004930">
    <property type="term" value="F:G protein-coupled receptor activity"/>
    <property type="evidence" value="ECO:0007669"/>
    <property type="project" value="InterPro"/>
</dbReference>
<dbReference type="GO" id="GO:0016020">
    <property type="term" value="C:membrane"/>
    <property type="evidence" value="ECO:0007669"/>
    <property type="project" value="UniProtKB-SubCell"/>
</dbReference>
<proteinExistence type="predicted"/>
<evidence type="ECO:0000256" key="6">
    <source>
        <dbReference type="SAM" id="Phobius"/>
    </source>
</evidence>
<name>A0A1X7UC39_AMPQE</name>
<keyword evidence="2 6" id="KW-0812">Transmembrane</keyword>
<organism evidence="9">
    <name type="scientific">Amphimedon queenslandica</name>
    <name type="common">Sponge</name>
    <dbReference type="NCBI Taxonomy" id="400682"/>
    <lineage>
        <taxon>Eukaryota</taxon>
        <taxon>Metazoa</taxon>
        <taxon>Porifera</taxon>
        <taxon>Demospongiae</taxon>
        <taxon>Heteroscleromorpha</taxon>
        <taxon>Haplosclerida</taxon>
        <taxon>Niphatidae</taxon>
        <taxon>Amphimedon</taxon>
    </lineage>
</organism>
<evidence type="ECO:0000256" key="7">
    <source>
        <dbReference type="SAM" id="SignalP"/>
    </source>
</evidence>
<dbReference type="PROSITE" id="PS50261">
    <property type="entry name" value="G_PROTEIN_RECEP_F2_4"/>
    <property type="match status" value="1"/>
</dbReference>
<dbReference type="PRINTS" id="PR00249">
    <property type="entry name" value="GPCRSECRETIN"/>
</dbReference>
<keyword evidence="4 6" id="KW-0472">Membrane</keyword>
<dbReference type="InterPro" id="IPR017981">
    <property type="entry name" value="GPCR_2-like_7TM"/>
</dbReference>
<evidence type="ECO:0000256" key="1">
    <source>
        <dbReference type="ARBA" id="ARBA00004141"/>
    </source>
</evidence>
<feature type="signal peptide" evidence="7">
    <location>
        <begin position="1"/>
        <end position="18"/>
    </location>
</feature>
<reference evidence="9" key="1">
    <citation type="submission" date="2017-05" db="UniProtKB">
        <authorList>
            <consortium name="EnsemblMetazoa"/>
        </authorList>
    </citation>
    <scope>IDENTIFICATION</scope>
</reference>
<dbReference type="InterPro" id="IPR000832">
    <property type="entry name" value="GPCR_2_secretin-like"/>
</dbReference>
<feature type="transmembrane region" description="Helical" evidence="6">
    <location>
        <begin position="50"/>
        <end position="77"/>
    </location>
</feature>
<dbReference type="Gene3D" id="1.20.1070.10">
    <property type="entry name" value="Rhodopsin 7-helix transmembrane proteins"/>
    <property type="match status" value="1"/>
</dbReference>
<feature type="transmembrane region" description="Helical" evidence="6">
    <location>
        <begin position="126"/>
        <end position="150"/>
    </location>
</feature>
<dbReference type="EnsemblMetazoa" id="Aqu2.1.25214_001">
    <property type="protein sequence ID" value="Aqu2.1.25214_001"/>
    <property type="gene ID" value="Aqu2.1.25214"/>
</dbReference>
<feature type="transmembrane region" description="Helical" evidence="6">
    <location>
        <begin position="97"/>
        <end position="120"/>
    </location>
</feature>
<feature type="chain" id="PRO_5012123650" description="G-protein coupled receptors family 2 profile 2 domain-containing protein" evidence="7">
    <location>
        <begin position="19"/>
        <end position="284"/>
    </location>
</feature>
<keyword evidence="3 6" id="KW-1133">Transmembrane helix</keyword>
<dbReference type="PANTHER" id="PTHR45692:SF1">
    <property type="entry name" value="G-PROTEIN COUPLED RECEPTORS FAMILY 2 PROFILE 2 DOMAIN-CONTAINING PROTEIN"/>
    <property type="match status" value="1"/>
</dbReference>
<evidence type="ECO:0000259" key="8">
    <source>
        <dbReference type="PROSITE" id="PS50261"/>
    </source>
</evidence>
<feature type="domain" description="G-protein coupled receptors family 2 profile 2" evidence="8">
    <location>
        <begin position="1"/>
        <end position="151"/>
    </location>
</feature>
<comment type="subcellular location">
    <subcellularLocation>
        <location evidence="1">Membrane</location>
        <topology evidence="1">Multi-pass membrane protein</topology>
    </subcellularLocation>
</comment>
<evidence type="ECO:0000256" key="4">
    <source>
        <dbReference type="ARBA" id="ARBA00023136"/>
    </source>
</evidence>
<dbReference type="InParanoid" id="A0A1X7UC39"/>
<evidence type="ECO:0000256" key="3">
    <source>
        <dbReference type="ARBA" id="ARBA00022989"/>
    </source>
</evidence>
<feature type="compositionally biased region" description="Basic and acidic residues" evidence="5">
    <location>
        <begin position="236"/>
        <end position="247"/>
    </location>
</feature>
<feature type="region of interest" description="Disordered" evidence="5">
    <location>
        <begin position="222"/>
        <end position="284"/>
    </location>
</feature>
<dbReference type="PANTHER" id="PTHR45692">
    <property type="entry name" value="G_PROTEIN_RECEP_F2_4 DOMAIN-CONTAINING PROTEIN"/>
    <property type="match status" value="1"/>
</dbReference>
<dbReference type="SUPFAM" id="SSF81321">
    <property type="entry name" value="Family A G protein-coupled receptor-like"/>
    <property type="match status" value="1"/>
</dbReference>